<dbReference type="Proteomes" id="UP000215033">
    <property type="component" value="Chromosome 1"/>
</dbReference>
<dbReference type="RefSeq" id="WP_085364081.1">
    <property type="nucleotide sequence ID" value="NZ_LT906434.1"/>
</dbReference>
<evidence type="ECO:0000313" key="2">
    <source>
        <dbReference type="EMBL" id="SNU79271.1"/>
    </source>
</evidence>
<protein>
    <submittedName>
        <fullName evidence="2">Uncharacterized protein</fullName>
    </submittedName>
</protein>
<dbReference type="Proteomes" id="UP000193466">
    <property type="component" value="Unassembled WGS sequence"/>
</dbReference>
<reference evidence="2 4" key="2">
    <citation type="submission" date="2017-06" db="EMBL/GenBank/DDBJ databases">
        <authorList>
            <consortium name="Pathogen Informatics"/>
        </authorList>
    </citation>
    <scope>NUCLEOTIDE SEQUENCE [LARGE SCALE GENOMIC DNA]</scope>
    <source>
        <strain evidence="2 4">NCTC12230</strain>
    </source>
</reference>
<evidence type="ECO:0000313" key="3">
    <source>
        <dbReference type="Proteomes" id="UP000193466"/>
    </source>
</evidence>
<dbReference type="KEGG" id="nzo:SAMEA4504057_0764"/>
<evidence type="ECO:0000313" key="1">
    <source>
        <dbReference type="EMBL" id="OSI09447.1"/>
    </source>
</evidence>
<dbReference type="EMBL" id="MTBM01000013">
    <property type="protein sequence ID" value="OSI09447.1"/>
    <property type="molecule type" value="Genomic_DNA"/>
</dbReference>
<proteinExistence type="predicted"/>
<dbReference type="AlphaFoldDB" id="A0AB38DPS9"/>
<accession>A0AB38DPS9</accession>
<evidence type="ECO:0000313" key="4">
    <source>
        <dbReference type="Proteomes" id="UP000215033"/>
    </source>
</evidence>
<name>A0AB38DPS9_9NEIS</name>
<gene>
    <name evidence="1" type="ORF">BWD10_09240</name>
    <name evidence="2" type="ORF">SAMEA4504057_00764</name>
</gene>
<keyword evidence="3" id="KW-1185">Reference proteome</keyword>
<organism evidence="2 4">
    <name type="scientific">Neisseria zoodegmatis</name>
    <dbReference type="NCBI Taxonomy" id="326523"/>
    <lineage>
        <taxon>Bacteria</taxon>
        <taxon>Pseudomonadati</taxon>
        <taxon>Pseudomonadota</taxon>
        <taxon>Betaproteobacteria</taxon>
        <taxon>Neisseriales</taxon>
        <taxon>Neisseriaceae</taxon>
        <taxon>Neisseria</taxon>
    </lineage>
</organism>
<sequence>MTFEIGELHPNTPHLFSDLIELYILVNHKEKNSLSESDMEGLIREGVISPEENNIDLEENLESNITSAEKKDKAEERVENIFSLLEYRQGCFGEFYPFQINGEIISLKNTNFVNLTAQEKLYVILLACSRLRSFRNFKSQAAEDKSVVQLWAKYFTELSKIAFQSLLPEWASVYIFDANSDDRRNIFDTNLQEAMKRLGSQDMLAPVNLLSSGIDQLSTSGDAGLDLVGIGNFDDKAISNLVIFGQCGAQETNWPNKTLESHQIHLSNYFHMQPSYTNYMLIPLSYRDSNGSFVNSNKLGGTLLLDRKRILDLATKKINASDLISTEWMRKFIEDFRKITEVASI</sequence>
<dbReference type="EMBL" id="LT906434">
    <property type="protein sequence ID" value="SNU79271.1"/>
    <property type="molecule type" value="Genomic_DNA"/>
</dbReference>
<reference evidence="1 3" key="1">
    <citation type="submission" date="2017-01" db="EMBL/GenBank/DDBJ databases">
        <authorList>
            <person name="Wolfgang W.J."/>
            <person name="Cole J."/>
            <person name="Wroblewski D."/>
            <person name="Mcginnis J."/>
            <person name="Musser K.A."/>
        </authorList>
    </citation>
    <scope>NUCLEOTIDE SEQUENCE [LARGE SCALE GENOMIC DNA]</scope>
    <source>
        <strain evidence="1 3">DSM 21643</strain>
    </source>
</reference>